<feature type="domain" description="HTH tetR-type" evidence="3">
    <location>
        <begin position="17"/>
        <end position="77"/>
    </location>
</feature>
<protein>
    <submittedName>
        <fullName evidence="4">TetR/AcrR family transcriptional regulator</fullName>
    </submittedName>
</protein>
<dbReference type="RefSeq" id="WP_168130953.1">
    <property type="nucleotide sequence ID" value="NZ_BMVZ01000001.1"/>
</dbReference>
<dbReference type="Pfam" id="PF00440">
    <property type="entry name" value="TetR_N"/>
    <property type="match status" value="1"/>
</dbReference>
<feature type="DNA-binding region" description="H-T-H motif" evidence="2">
    <location>
        <begin position="40"/>
        <end position="59"/>
    </location>
</feature>
<dbReference type="InterPro" id="IPR009057">
    <property type="entry name" value="Homeodomain-like_sf"/>
</dbReference>
<keyword evidence="1 2" id="KW-0238">DNA-binding</keyword>
<dbReference type="SUPFAM" id="SSF46689">
    <property type="entry name" value="Homeodomain-like"/>
    <property type="match status" value="1"/>
</dbReference>
<evidence type="ECO:0000313" key="5">
    <source>
        <dbReference type="Proteomes" id="UP000635996"/>
    </source>
</evidence>
<dbReference type="Proteomes" id="UP000635996">
    <property type="component" value="Unassembled WGS sequence"/>
</dbReference>
<accession>A0ABX0YQY4</accession>
<evidence type="ECO:0000259" key="3">
    <source>
        <dbReference type="PROSITE" id="PS50977"/>
    </source>
</evidence>
<proteinExistence type="predicted"/>
<evidence type="ECO:0000256" key="1">
    <source>
        <dbReference type="ARBA" id="ARBA00023125"/>
    </source>
</evidence>
<dbReference type="Gene3D" id="1.10.357.10">
    <property type="entry name" value="Tetracycline Repressor, domain 2"/>
    <property type="match status" value="1"/>
</dbReference>
<dbReference type="EMBL" id="JAATEL010000003">
    <property type="protein sequence ID" value="NJP13440.1"/>
    <property type="molecule type" value="Genomic_DNA"/>
</dbReference>
<dbReference type="PROSITE" id="PS50977">
    <property type="entry name" value="HTH_TETR_2"/>
    <property type="match status" value="1"/>
</dbReference>
<name>A0ABX0YQY4_STRTL</name>
<evidence type="ECO:0000313" key="4">
    <source>
        <dbReference type="EMBL" id="NJP13440.1"/>
    </source>
</evidence>
<sequence>MGDTEAATKPRGRPFDPAVGEAALRATRTLLEERGYAGLRVADVARRAGVGLGALYRRWPDKNTLVLEALRGAVTDLDVPRTDDPMADLLAGLDALAEALAERGKPLLASVLTDSDPQLAEAVREAKLVPLRQGHRDRLRRVVGDVPDLEQRADVGPALIILHLLLHARPPTAQEIRDRIVPLMLGEQAGQPSRSGS</sequence>
<organism evidence="4 5">
    <name type="scientific">Streptomyces thermoviolaceus subsp. thermoviolaceus</name>
    <dbReference type="NCBI Taxonomy" id="66860"/>
    <lineage>
        <taxon>Bacteria</taxon>
        <taxon>Bacillati</taxon>
        <taxon>Actinomycetota</taxon>
        <taxon>Actinomycetes</taxon>
        <taxon>Kitasatosporales</taxon>
        <taxon>Streptomycetaceae</taxon>
        <taxon>Streptomyces</taxon>
    </lineage>
</organism>
<keyword evidence="5" id="KW-1185">Reference proteome</keyword>
<dbReference type="PANTHER" id="PTHR30055:SF148">
    <property type="entry name" value="TETR-FAMILY TRANSCRIPTIONAL REGULATOR"/>
    <property type="match status" value="1"/>
</dbReference>
<dbReference type="InterPro" id="IPR001647">
    <property type="entry name" value="HTH_TetR"/>
</dbReference>
<dbReference type="InterPro" id="IPR050109">
    <property type="entry name" value="HTH-type_TetR-like_transc_reg"/>
</dbReference>
<dbReference type="PRINTS" id="PR00455">
    <property type="entry name" value="HTHTETR"/>
</dbReference>
<reference evidence="4 5" key="1">
    <citation type="submission" date="2020-03" db="EMBL/GenBank/DDBJ databases">
        <title>WGS of actinomycetes isolated from Thailand.</title>
        <authorList>
            <person name="Thawai C."/>
        </authorList>
    </citation>
    <scope>NUCLEOTIDE SEQUENCE [LARGE SCALE GENOMIC DNA]</scope>
    <source>
        <strain evidence="4 5">NBRC 13905</strain>
    </source>
</reference>
<gene>
    <name evidence="4" type="ORF">HCJ95_03820</name>
</gene>
<evidence type="ECO:0000256" key="2">
    <source>
        <dbReference type="PROSITE-ProRule" id="PRU00335"/>
    </source>
</evidence>
<comment type="caution">
    <text evidence="4">The sequence shown here is derived from an EMBL/GenBank/DDBJ whole genome shotgun (WGS) entry which is preliminary data.</text>
</comment>
<dbReference type="PANTHER" id="PTHR30055">
    <property type="entry name" value="HTH-TYPE TRANSCRIPTIONAL REGULATOR RUTR"/>
    <property type="match status" value="1"/>
</dbReference>